<dbReference type="SMART" id="SM00271">
    <property type="entry name" value="DnaJ"/>
    <property type="match status" value="1"/>
</dbReference>
<evidence type="ECO:0000313" key="3">
    <source>
        <dbReference type="EMBL" id="QHU20929.1"/>
    </source>
</evidence>
<dbReference type="SUPFAM" id="SSF46565">
    <property type="entry name" value="Chaperone J-domain"/>
    <property type="match status" value="1"/>
</dbReference>
<feature type="region of interest" description="Disordered" evidence="1">
    <location>
        <begin position="281"/>
        <end position="346"/>
    </location>
</feature>
<dbReference type="GO" id="GO:0005789">
    <property type="term" value="C:endoplasmic reticulum membrane"/>
    <property type="evidence" value="ECO:0007669"/>
    <property type="project" value="TreeGrafter"/>
</dbReference>
<dbReference type="AlphaFoldDB" id="A0A6C0KTK3"/>
<dbReference type="PANTHER" id="PTHR43908">
    <property type="entry name" value="AT29763P-RELATED"/>
    <property type="match status" value="1"/>
</dbReference>
<dbReference type="GO" id="GO:0071218">
    <property type="term" value="P:cellular response to misfolded protein"/>
    <property type="evidence" value="ECO:0007669"/>
    <property type="project" value="TreeGrafter"/>
</dbReference>
<organism evidence="3">
    <name type="scientific">viral metagenome</name>
    <dbReference type="NCBI Taxonomy" id="1070528"/>
    <lineage>
        <taxon>unclassified sequences</taxon>
        <taxon>metagenomes</taxon>
        <taxon>organismal metagenomes</taxon>
    </lineage>
</organism>
<sequence length="346" mass="39881">MGNNPSRNSTYEKYYNSISSNPGAELDMDPYEVFGLSKNFEWEELKNAYRRVAKLVHPDKGGSEILFQKVSDAFKILAQEYKNREADKQYGDLKNGYKDYVSNNFAPAHQQRQQETHPTHPSYPSQLPRGSASGAGGGDRVDLEFLDRFNRTFEENRFEDDEYGNSVGYGDIMEKSSKIRGDIAIPKVMNKFNSNDFNKKFDENVTNMPIAGKQVIKYAEPQALPLAKSIQYTELGGDRPSDFSSTNEGVSDHRGLQYSDYLVAHSTSRLIDPGTIKSRKEYRSVSEYEKTRDKIIKKPPTEEELRSAARQKELDKRKEEERLRKLKERDQKISEHHDRVNRLLIR</sequence>
<proteinExistence type="predicted"/>
<dbReference type="Pfam" id="PF00226">
    <property type="entry name" value="DnaJ"/>
    <property type="match status" value="1"/>
</dbReference>
<dbReference type="PANTHER" id="PTHR43908:SF3">
    <property type="entry name" value="AT29763P-RELATED"/>
    <property type="match status" value="1"/>
</dbReference>
<dbReference type="Gene3D" id="1.10.287.110">
    <property type="entry name" value="DnaJ domain"/>
    <property type="match status" value="1"/>
</dbReference>
<dbReference type="CDD" id="cd06257">
    <property type="entry name" value="DnaJ"/>
    <property type="match status" value="1"/>
</dbReference>
<dbReference type="GO" id="GO:0030544">
    <property type="term" value="F:Hsp70 protein binding"/>
    <property type="evidence" value="ECO:0007669"/>
    <property type="project" value="TreeGrafter"/>
</dbReference>
<evidence type="ECO:0000259" key="2">
    <source>
        <dbReference type="PROSITE" id="PS50076"/>
    </source>
</evidence>
<dbReference type="PROSITE" id="PS50076">
    <property type="entry name" value="DNAJ_2"/>
    <property type="match status" value="1"/>
</dbReference>
<name>A0A6C0KTK3_9ZZZZ</name>
<dbReference type="InterPro" id="IPR001623">
    <property type="entry name" value="DnaJ_domain"/>
</dbReference>
<dbReference type="InterPro" id="IPR036869">
    <property type="entry name" value="J_dom_sf"/>
</dbReference>
<feature type="domain" description="J" evidence="2">
    <location>
        <begin position="29"/>
        <end position="91"/>
    </location>
</feature>
<dbReference type="PRINTS" id="PR00625">
    <property type="entry name" value="JDOMAIN"/>
</dbReference>
<reference evidence="3" key="1">
    <citation type="journal article" date="2020" name="Nature">
        <title>Giant virus diversity and host interactions through global metagenomics.</title>
        <authorList>
            <person name="Schulz F."/>
            <person name="Roux S."/>
            <person name="Paez-Espino D."/>
            <person name="Jungbluth S."/>
            <person name="Walsh D.A."/>
            <person name="Denef V.J."/>
            <person name="McMahon K.D."/>
            <person name="Konstantinidis K.T."/>
            <person name="Eloe-Fadrosh E.A."/>
            <person name="Kyrpides N.C."/>
            <person name="Woyke T."/>
        </authorList>
    </citation>
    <scope>NUCLEOTIDE SEQUENCE</scope>
    <source>
        <strain evidence="3">GVMAG-S-3300013094-100</strain>
    </source>
</reference>
<evidence type="ECO:0000256" key="1">
    <source>
        <dbReference type="SAM" id="MobiDB-lite"/>
    </source>
</evidence>
<dbReference type="InterPro" id="IPR051100">
    <property type="entry name" value="DnaJ_subfamily_B/C"/>
</dbReference>
<protein>
    <recommendedName>
        <fullName evidence="2">J domain-containing protein</fullName>
    </recommendedName>
</protein>
<dbReference type="EMBL" id="MN740976">
    <property type="protein sequence ID" value="QHU20929.1"/>
    <property type="molecule type" value="Genomic_DNA"/>
</dbReference>
<accession>A0A6C0KTK3</accession>
<feature type="region of interest" description="Disordered" evidence="1">
    <location>
        <begin position="108"/>
        <end position="139"/>
    </location>
</feature>